<evidence type="ECO:0000256" key="7">
    <source>
        <dbReference type="ARBA" id="ARBA00022989"/>
    </source>
</evidence>
<dbReference type="CDD" id="cd13143">
    <property type="entry name" value="MATE_MepA_like"/>
    <property type="match status" value="1"/>
</dbReference>
<feature type="transmembrane region" description="Helical" evidence="10">
    <location>
        <begin position="238"/>
        <end position="262"/>
    </location>
</feature>
<keyword evidence="6 10" id="KW-0812">Transmembrane</keyword>
<evidence type="ECO:0000256" key="5">
    <source>
        <dbReference type="ARBA" id="ARBA00022475"/>
    </source>
</evidence>
<dbReference type="InterPro" id="IPR002528">
    <property type="entry name" value="MATE_fam"/>
</dbReference>
<reference evidence="11" key="1">
    <citation type="journal article" date="2021" name="PeerJ">
        <title>Extensive microbial diversity within the chicken gut microbiome revealed by metagenomics and culture.</title>
        <authorList>
            <person name="Gilroy R."/>
            <person name="Ravi A."/>
            <person name="Getino M."/>
            <person name="Pursley I."/>
            <person name="Horton D.L."/>
            <person name="Alikhan N.F."/>
            <person name="Baker D."/>
            <person name="Gharbi K."/>
            <person name="Hall N."/>
            <person name="Watson M."/>
            <person name="Adriaenssens E.M."/>
            <person name="Foster-Nyarko E."/>
            <person name="Jarju S."/>
            <person name="Secka A."/>
            <person name="Antonio M."/>
            <person name="Oren A."/>
            <person name="Chaudhuri R.R."/>
            <person name="La Ragione R."/>
            <person name="Hildebrand F."/>
            <person name="Pallen M.J."/>
        </authorList>
    </citation>
    <scope>NUCLEOTIDE SEQUENCE</scope>
    <source>
        <strain evidence="11">B5-657</strain>
    </source>
</reference>
<dbReference type="GO" id="GO:0042910">
    <property type="term" value="F:xenobiotic transmembrane transporter activity"/>
    <property type="evidence" value="ECO:0007669"/>
    <property type="project" value="InterPro"/>
</dbReference>
<dbReference type="GO" id="GO:0005886">
    <property type="term" value="C:plasma membrane"/>
    <property type="evidence" value="ECO:0007669"/>
    <property type="project" value="UniProtKB-SubCell"/>
</dbReference>
<dbReference type="PIRSF" id="PIRSF006603">
    <property type="entry name" value="DinF"/>
    <property type="match status" value="1"/>
</dbReference>
<keyword evidence="5" id="KW-1003">Cell membrane</keyword>
<keyword evidence="4" id="KW-0813">Transport</keyword>
<dbReference type="GO" id="GO:0046677">
    <property type="term" value="P:response to antibiotic"/>
    <property type="evidence" value="ECO:0007669"/>
    <property type="project" value="UniProtKB-KW"/>
</dbReference>
<comment type="caution">
    <text evidence="11">The sequence shown here is derived from an EMBL/GenBank/DDBJ whole genome shotgun (WGS) entry which is preliminary data.</text>
</comment>
<comment type="similarity">
    <text evidence="2">Belongs to the multi antimicrobial extrusion (MATE) (TC 2.A.66.1) family. MepA subfamily.</text>
</comment>
<keyword evidence="7 10" id="KW-1133">Transmembrane helix</keyword>
<feature type="transmembrane region" description="Helical" evidence="10">
    <location>
        <begin position="138"/>
        <end position="160"/>
    </location>
</feature>
<protein>
    <recommendedName>
        <fullName evidence="3">Multidrug export protein MepA</fullName>
    </recommendedName>
</protein>
<dbReference type="EMBL" id="JAHLFQ010000173">
    <property type="protein sequence ID" value="MBU3804603.1"/>
    <property type="molecule type" value="Genomic_DNA"/>
</dbReference>
<evidence type="ECO:0000313" key="11">
    <source>
        <dbReference type="EMBL" id="MBU3804603.1"/>
    </source>
</evidence>
<feature type="transmembrane region" description="Helical" evidence="10">
    <location>
        <begin position="428"/>
        <end position="446"/>
    </location>
</feature>
<feature type="transmembrane region" description="Helical" evidence="10">
    <location>
        <begin position="51"/>
        <end position="74"/>
    </location>
</feature>
<sequence>MKLENDLGKDNIKKLVLKLAIPSMVAQFVSVLYSVVDRIYIGNISGIGEMALAGIGICAPILTLISAFATWIGIGGAPLMSIKLGEKDNEGAKKILANCFMMLLVISFIITILTLIFKEKLLFYFGASQRTYPYAEDYFTIYLLGTVFVLMTIGLNQFILCQGFAKVAMKSVILGAIVNIVLDPIFIFGFNLDVKGAAIATVISQICSCIYVLRFLLGKKVPIGISFKGYSKEIMLRVLKIGISPFLIIALDNLMIIAVNTVLQKYGGLERGDMLLACTAIIQSFMLIVTMPLGGITTGTQAILGYNYGARNSKRVLEAEKYICILSIIFVTIMFAIAYTMPRQFARIFTSNKDYIEMTARGIKIYTMGLLGMAIQYVVVDGFTGMGEVKLAMPLSMFRKIIFFASVFMIPRFFDVTNVFYAEPISDIISASVTSIVYLMTIKKILHKRETSGMRDTELEFAKSQID</sequence>
<evidence type="ECO:0000256" key="3">
    <source>
        <dbReference type="ARBA" id="ARBA00022106"/>
    </source>
</evidence>
<evidence type="ECO:0000256" key="4">
    <source>
        <dbReference type="ARBA" id="ARBA00022448"/>
    </source>
</evidence>
<evidence type="ECO:0000256" key="6">
    <source>
        <dbReference type="ARBA" id="ARBA00022692"/>
    </source>
</evidence>
<keyword evidence="8 10" id="KW-0472">Membrane</keyword>
<dbReference type="AlphaFoldDB" id="A0A9E2NNN9"/>
<dbReference type="PANTHER" id="PTHR43823">
    <property type="entry name" value="SPORULATION PROTEIN YKVU"/>
    <property type="match status" value="1"/>
</dbReference>
<feature type="transmembrane region" description="Helical" evidence="10">
    <location>
        <begin position="196"/>
        <end position="217"/>
    </location>
</feature>
<dbReference type="NCBIfam" id="TIGR00797">
    <property type="entry name" value="matE"/>
    <property type="match status" value="1"/>
</dbReference>
<feature type="transmembrane region" description="Helical" evidence="10">
    <location>
        <begin position="401"/>
        <end position="422"/>
    </location>
</feature>
<organism evidence="11 12">
    <name type="scientific">Candidatus Cellulosilyticum pullistercoris</name>
    <dbReference type="NCBI Taxonomy" id="2838521"/>
    <lineage>
        <taxon>Bacteria</taxon>
        <taxon>Bacillati</taxon>
        <taxon>Bacillota</taxon>
        <taxon>Clostridia</taxon>
        <taxon>Lachnospirales</taxon>
        <taxon>Cellulosilyticaceae</taxon>
        <taxon>Cellulosilyticum</taxon>
    </lineage>
</organism>
<dbReference type="InterPro" id="IPR048279">
    <property type="entry name" value="MdtK-like"/>
</dbReference>
<keyword evidence="9" id="KW-0046">Antibiotic resistance</keyword>
<evidence type="ECO:0000313" key="12">
    <source>
        <dbReference type="Proteomes" id="UP000824229"/>
    </source>
</evidence>
<evidence type="ECO:0000256" key="9">
    <source>
        <dbReference type="ARBA" id="ARBA00023251"/>
    </source>
</evidence>
<proteinExistence type="inferred from homology"/>
<evidence type="ECO:0000256" key="8">
    <source>
        <dbReference type="ARBA" id="ARBA00023136"/>
    </source>
</evidence>
<reference evidence="11" key="2">
    <citation type="submission" date="2021-04" db="EMBL/GenBank/DDBJ databases">
        <authorList>
            <person name="Gilroy R."/>
        </authorList>
    </citation>
    <scope>NUCLEOTIDE SEQUENCE</scope>
    <source>
        <strain evidence="11">B5-657</strain>
    </source>
</reference>
<accession>A0A9E2NNN9</accession>
<evidence type="ECO:0000256" key="1">
    <source>
        <dbReference type="ARBA" id="ARBA00004651"/>
    </source>
</evidence>
<dbReference type="GO" id="GO:0015297">
    <property type="term" value="F:antiporter activity"/>
    <property type="evidence" value="ECO:0007669"/>
    <property type="project" value="InterPro"/>
</dbReference>
<dbReference type="InterPro" id="IPR045070">
    <property type="entry name" value="MATE_MepA-like"/>
</dbReference>
<feature type="transmembrane region" description="Helical" evidence="10">
    <location>
        <begin position="322"/>
        <end position="342"/>
    </location>
</feature>
<feature type="transmembrane region" description="Helical" evidence="10">
    <location>
        <begin position="274"/>
        <end position="294"/>
    </location>
</feature>
<dbReference type="Pfam" id="PF01554">
    <property type="entry name" value="MatE"/>
    <property type="match status" value="2"/>
</dbReference>
<dbReference type="InterPro" id="IPR051327">
    <property type="entry name" value="MATE_MepA_subfamily"/>
</dbReference>
<feature type="transmembrane region" description="Helical" evidence="10">
    <location>
        <begin position="95"/>
        <end position="118"/>
    </location>
</feature>
<feature type="transmembrane region" description="Helical" evidence="10">
    <location>
        <begin position="15"/>
        <end position="36"/>
    </location>
</feature>
<dbReference type="PANTHER" id="PTHR43823:SF3">
    <property type="entry name" value="MULTIDRUG EXPORT PROTEIN MEPA"/>
    <property type="match status" value="1"/>
</dbReference>
<name>A0A9E2NNN9_9FIRM</name>
<gene>
    <name evidence="11" type="ORF">H9872_07585</name>
</gene>
<dbReference type="Proteomes" id="UP000824229">
    <property type="component" value="Unassembled WGS sequence"/>
</dbReference>
<evidence type="ECO:0000256" key="2">
    <source>
        <dbReference type="ARBA" id="ARBA00008417"/>
    </source>
</evidence>
<feature type="transmembrane region" description="Helical" evidence="10">
    <location>
        <begin position="172"/>
        <end position="190"/>
    </location>
</feature>
<evidence type="ECO:0000256" key="10">
    <source>
        <dbReference type="SAM" id="Phobius"/>
    </source>
</evidence>
<feature type="transmembrane region" description="Helical" evidence="10">
    <location>
        <begin position="362"/>
        <end position="380"/>
    </location>
</feature>
<comment type="subcellular location">
    <subcellularLocation>
        <location evidence="1">Cell membrane</location>
        <topology evidence="1">Multi-pass membrane protein</topology>
    </subcellularLocation>
</comment>